<dbReference type="InParanoid" id="A0A1Z5JRJ3"/>
<comment type="caution">
    <text evidence="1">The sequence shown here is derived from an EMBL/GenBank/DDBJ whole genome shotgun (WGS) entry which is preliminary data.</text>
</comment>
<accession>A0A1Z5JRJ3</accession>
<proteinExistence type="predicted"/>
<dbReference type="AlphaFoldDB" id="A0A1Z5JRJ3"/>
<dbReference type="EMBL" id="BDSP01000105">
    <property type="protein sequence ID" value="GAX16381.1"/>
    <property type="molecule type" value="Genomic_DNA"/>
</dbReference>
<protein>
    <submittedName>
        <fullName evidence="1">Uncharacterized protein</fullName>
    </submittedName>
</protein>
<sequence length="543" mass="62142">MSWYNNISTLLKRIPEEILSPQQKFFRPIKSSFPLPVYQFVREPISLDEVVWKSYYNTALCPFTIWRDNETIICIAGVFLNNQERKVWLTLEWDNKFVCQCTIFGKTDAAIADTIAFLCSLPYSGESKLIFESFLNDDTNQPPHHFRLTALQPEHLARILDANPKRQFEIASGVWSPEQSVVLATRSFPVNLHFTNSHNVSGAPTLADGGTAFVEALEKRRSSFGFLYLTWGILSVAFSHDNLKRLFQVGVFEKLRIETGREKELVLLPFSAQANELFYTCIAEDIELEDFNSVKILARAIRLNFYFRHWKGWNKVLAAFFDRVAESGHIEILSFAVVCLNDSIEDNVDEDMPLVVDALINAIIANPSLNYLNLNGCCDAVNWTPHLQRIFRALEEHPGIRTIYLNPWSVDDDNDDGASNYNYGDSDVESDDYSDGEFYRVRHVDLSWVEHLISRNRYITVLNPSGNRITNGTTLDKLYEVNHIYQGSEQLTKVSNTELRVFYVATALTERVSHNFQYIGLTLSMNTDTLCELVDNITSSDLK</sequence>
<evidence type="ECO:0000313" key="1">
    <source>
        <dbReference type="EMBL" id="GAX16381.1"/>
    </source>
</evidence>
<keyword evidence="2" id="KW-1185">Reference proteome</keyword>
<reference evidence="1 2" key="1">
    <citation type="journal article" date="2015" name="Plant Cell">
        <title>Oil accumulation by the oleaginous diatom Fistulifera solaris as revealed by the genome and transcriptome.</title>
        <authorList>
            <person name="Tanaka T."/>
            <person name="Maeda Y."/>
            <person name="Veluchamy A."/>
            <person name="Tanaka M."/>
            <person name="Abida H."/>
            <person name="Marechal E."/>
            <person name="Bowler C."/>
            <person name="Muto M."/>
            <person name="Sunaga Y."/>
            <person name="Tanaka M."/>
            <person name="Yoshino T."/>
            <person name="Taniguchi T."/>
            <person name="Fukuda Y."/>
            <person name="Nemoto M."/>
            <person name="Matsumoto M."/>
            <person name="Wong P.S."/>
            <person name="Aburatani S."/>
            <person name="Fujibuchi W."/>
        </authorList>
    </citation>
    <scope>NUCLEOTIDE SEQUENCE [LARGE SCALE GENOMIC DNA]</scope>
    <source>
        <strain evidence="1 2">JPCC DA0580</strain>
    </source>
</reference>
<name>A0A1Z5JRJ3_FISSO</name>
<evidence type="ECO:0000313" key="2">
    <source>
        <dbReference type="Proteomes" id="UP000198406"/>
    </source>
</evidence>
<organism evidence="1 2">
    <name type="scientific">Fistulifera solaris</name>
    <name type="common">Oleaginous diatom</name>
    <dbReference type="NCBI Taxonomy" id="1519565"/>
    <lineage>
        <taxon>Eukaryota</taxon>
        <taxon>Sar</taxon>
        <taxon>Stramenopiles</taxon>
        <taxon>Ochrophyta</taxon>
        <taxon>Bacillariophyta</taxon>
        <taxon>Bacillariophyceae</taxon>
        <taxon>Bacillariophycidae</taxon>
        <taxon>Naviculales</taxon>
        <taxon>Naviculaceae</taxon>
        <taxon>Fistulifera</taxon>
    </lineage>
</organism>
<dbReference type="Proteomes" id="UP000198406">
    <property type="component" value="Unassembled WGS sequence"/>
</dbReference>
<gene>
    <name evidence="1" type="ORF">FisN_10Hu401</name>
</gene>
<dbReference type="OrthoDB" id="120976at2759"/>